<evidence type="ECO:0000313" key="2">
    <source>
        <dbReference type="Proteomes" id="UP000050761"/>
    </source>
</evidence>
<dbReference type="Proteomes" id="UP000050761">
    <property type="component" value="Unassembled WGS sequence"/>
</dbReference>
<dbReference type="AlphaFoldDB" id="A0A183F944"/>
<reference evidence="1 2" key="1">
    <citation type="submission" date="2018-11" db="EMBL/GenBank/DDBJ databases">
        <authorList>
            <consortium name="Pathogen Informatics"/>
        </authorList>
    </citation>
    <scope>NUCLEOTIDE SEQUENCE [LARGE SCALE GENOMIC DNA]</scope>
</reference>
<dbReference type="WBParaSite" id="HPBE_0000268601-mRNA-1">
    <property type="protein sequence ID" value="HPBE_0000268601-mRNA-1"/>
    <property type="gene ID" value="HPBE_0000268601"/>
</dbReference>
<organism evidence="2 3">
    <name type="scientific">Heligmosomoides polygyrus</name>
    <name type="common">Parasitic roundworm</name>
    <dbReference type="NCBI Taxonomy" id="6339"/>
    <lineage>
        <taxon>Eukaryota</taxon>
        <taxon>Metazoa</taxon>
        <taxon>Ecdysozoa</taxon>
        <taxon>Nematoda</taxon>
        <taxon>Chromadorea</taxon>
        <taxon>Rhabditida</taxon>
        <taxon>Rhabditina</taxon>
        <taxon>Rhabditomorpha</taxon>
        <taxon>Strongyloidea</taxon>
        <taxon>Heligmosomidae</taxon>
        <taxon>Heligmosomoides</taxon>
    </lineage>
</organism>
<accession>A0A183F944</accession>
<evidence type="ECO:0000313" key="1">
    <source>
        <dbReference type="EMBL" id="VDO27377.1"/>
    </source>
</evidence>
<reference evidence="3" key="2">
    <citation type="submission" date="2019-09" db="UniProtKB">
        <authorList>
            <consortium name="WormBaseParasite"/>
        </authorList>
    </citation>
    <scope>IDENTIFICATION</scope>
</reference>
<name>A0A183F944_HELPZ</name>
<accession>A0A3P7UYI6</accession>
<gene>
    <name evidence="1" type="ORF">HPBE_LOCUS2687</name>
</gene>
<protein>
    <submittedName>
        <fullName evidence="3">Cytochrome P450</fullName>
    </submittedName>
</protein>
<evidence type="ECO:0000313" key="3">
    <source>
        <dbReference type="WBParaSite" id="HPBE_0000268601-mRNA-1"/>
    </source>
</evidence>
<keyword evidence="2" id="KW-1185">Reference proteome</keyword>
<dbReference type="EMBL" id="UZAH01004534">
    <property type="protein sequence ID" value="VDO27377.1"/>
    <property type="molecule type" value="Genomic_DNA"/>
</dbReference>
<sequence length="77" mass="8648">MSHLMRMMVAEVKPEDSANPLEKLKKIYPEVCEGDLLFTEEKASFILLMVRAKCCELAGQTHTLLLKLLIGNSTGLR</sequence>
<proteinExistence type="predicted"/>